<protein>
    <submittedName>
        <fullName evidence="1">Uncharacterized protein</fullName>
    </submittedName>
</protein>
<sequence length="116" mass="13745">MSDQRPSTASFRRDLDLSIEALFKALEVFQTAEEAKEIERLEKQNAILRHKVRVCRKSWYLAVNLLYESFNVMLSLHNAIRECNRVERMANKDWLAFWGINAEPSQHTKYKLMGWI</sequence>
<evidence type="ECO:0000313" key="1">
    <source>
        <dbReference type="EMBL" id="OCK76358.1"/>
    </source>
</evidence>
<reference evidence="1 2" key="1">
    <citation type="journal article" date="2016" name="Nat. Commun.">
        <title>Ectomycorrhizal ecology is imprinted in the genome of the dominant symbiotic fungus Cenococcum geophilum.</title>
        <authorList>
            <consortium name="DOE Joint Genome Institute"/>
            <person name="Peter M."/>
            <person name="Kohler A."/>
            <person name="Ohm R.A."/>
            <person name="Kuo A."/>
            <person name="Krutzmann J."/>
            <person name="Morin E."/>
            <person name="Arend M."/>
            <person name="Barry K.W."/>
            <person name="Binder M."/>
            <person name="Choi C."/>
            <person name="Clum A."/>
            <person name="Copeland A."/>
            <person name="Grisel N."/>
            <person name="Haridas S."/>
            <person name="Kipfer T."/>
            <person name="LaButti K."/>
            <person name="Lindquist E."/>
            <person name="Lipzen A."/>
            <person name="Maire R."/>
            <person name="Meier B."/>
            <person name="Mihaltcheva S."/>
            <person name="Molinier V."/>
            <person name="Murat C."/>
            <person name="Poggeler S."/>
            <person name="Quandt C.A."/>
            <person name="Sperisen C."/>
            <person name="Tritt A."/>
            <person name="Tisserant E."/>
            <person name="Crous P.W."/>
            <person name="Henrissat B."/>
            <person name="Nehls U."/>
            <person name="Egli S."/>
            <person name="Spatafora J.W."/>
            <person name="Grigoriev I.V."/>
            <person name="Martin F.M."/>
        </authorList>
    </citation>
    <scope>NUCLEOTIDE SEQUENCE [LARGE SCALE GENOMIC DNA]</scope>
    <source>
        <strain evidence="1 2">CBS 459.81</strain>
    </source>
</reference>
<evidence type="ECO:0000313" key="2">
    <source>
        <dbReference type="Proteomes" id="UP000250266"/>
    </source>
</evidence>
<proteinExistence type="predicted"/>
<dbReference type="EMBL" id="KV745218">
    <property type="protein sequence ID" value="OCK76358.1"/>
    <property type="molecule type" value="Genomic_DNA"/>
</dbReference>
<gene>
    <name evidence="1" type="ORF">K432DRAFT_306532</name>
</gene>
<keyword evidence="2" id="KW-1185">Reference proteome</keyword>
<organism evidence="1 2">
    <name type="scientific">Lepidopterella palustris CBS 459.81</name>
    <dbReference type="NCBI Taxonomy" id="1314670"/>
    <lineage>
        <taxon>Eukaryota</taxon>
        <taxon>Fungi</taxon>
        <taxon>Dikarya</taxon>
        <taxon>Ascomycota</taxon>
        <taxon>Pezizomycotina</taxon>
        <taxon>Dothideomycetes</taxon>
        <taxon>Pleosporomycetidae</taxon>
        <taxon>Mytilinidiales</taxon>
        <taxon>Argynnaceae</taxon>
        <taxon>Lepidopterella</taxon>
    </lineage>
</organism>
<accession>A0A8E2E329</accession>
<name>A0A8E2E329_9PEZI</name>
<dbReference type="Proteomes" id="UP000250266">
    <property type="component" value="Unassembled WGS sequence"/>
</dbReference>
<dbReference type="AlphaFoldDB" id="A0A8E2E329"/>
<dbReference type="OrthoDB" id="3434684at2759"/>